<evidence type="ECO:0000313" key="7">
    <source>
        <dbReference type="Proteomes" id="UP000800200"/>
    </source>
</evidence>
<keyword evidence="2" id="KW-0805">Transcription regulation</keyword>
<dbReference type="PANTHER" id="PTHR31845:SF32">
    <property type="entry name" value="MISCELLANEOUS ZN(II)2CYS6 TRANSCRIPTION FACTOR (EUROFUNG)-RELATED"/>
    <property type="match status" value="1"/>
</dbReference>
<dbReference type="GO" id="GO:0000976">
    <property type="term" value="F:transcription cis-regulatory region binding"/>
    <property type="evidence" value="ECO:0007669"/>
    <property type="project" value="TreeGrafter"/>
</dbReference>
<evidence type="ECO:0000256" key="2">
    <source>
        <dbReference type="ARBA" id="ARBA00023015"/>
    </source>
</evidence>
<keyword evidence="4" id="KW-0804">Transcription</keyword>
<dbReference type="CDD" id="cd00067">
    <property type="entry name" value="GAL4"/>
    <property type="match status" value="1"/>
</dbReference>
<evidence type="ECO:0000313" key="6">
    <source>
        <dbReference type="EMBL" id="KAF2188861.1"/>
    </source>
</evidence>
<dbReference type="OrthoDB" id="1600564at2759"/>
<evidence type="ECO:0000256" key="1">
    <source>
        <dbReference type="ARBA" id="ARBA00004123"/>
    </source>
</evidence>
<dbReference type="InterPro" id="IPR051089">
    <property type="entry name" value="prtT"/>
</dbReference>
<dbReference type="Gene3D" id="4.10.240.10">
    <property type="entry name" value="Zn(2)-C6 fungal-type DNA-binding domain"/>
    <property type="match status" value="1"/>
</dbReference>
<dbReference type="CDD" id="cd12148">
    <property type="entry name" value="fungal_TF_MHR"/>
    <property type="match status" value="1"/>
</dbReference>
<reference evidence="6" key="1">
    <citation type="journal article" date="2020" name="Stud. Mycol.">
        <title>101 Dothideomycetes genomes: a test case for predicting lifestyles and emergence of pathogens.</title>
        <authorList>
            <person name="Haridas S."/>
            <person name="Albert R."/>
            <person name="Binder M."/>
            <person name="Bloem J."/>
            <person name="Labutti K."/>
            <person name="Salamov A."/>
            <person name="Andreopoulos B."/>
            <person name="Baker S."/>
            <person name="Barry K."/>
            <person name="Bills G."/>
            <person name="Bluhm B."/>
            <person name="Cannon C."/>
            <person name="Castanera R."/>
            <person name="Culley D."/>
            <person name="Daum C."/>
            <person name="Ezra D."/>
            <person name="Gonzalez J."/>
            <person name="Henrissat B."/>
            <person name="Kuo A."/>
            <person name="Liang C."/>
            <person name="Lipzen A."/>
            <person name="Lutzoni F."/>
            <person name="Magnuson J."/>
            <person name="Mondo S."/>
            <person name="Nolan M."/>
            <person name="Ohm R."/>
            <person name="Pangilinan J."/>
            <person name="Park H.-J."/>
            <person name="Ramirez L."/>
            <person name="Alfaro M."/>
            <person name="Sun H."/>
            <person name="Tritt A."/>
            <person name="Yoshinaga Y."/>
            <person name="Zwiers L.-H."/>
            <person name="Turgeon B."/>
            <person name="Goodwin S."/>
            <person name="Spatafora J."/>
            <person name="Crous P."/>
            <person name="Grigoriev I."/>
        </authorList>
    </citation>
    <scope>NUCLEOTIDE SEQUENCE</scope>
    <source>
        <strain evidence="6">CBS 207.26</strain>
    </source>
</reference>
<comment type="subcellular location">
    <subcellularLocation>
        <location evidence="1">Nucleus</location>
    </subcellularLocation>
</comment>
<keyword evidence="5" id="KW-0539">Nucleus</keyword>
<dbReference type="Proteomes" id="UP000800200">
    <property type="component" value="Unassembled WGS sequence"/>
</dbReference>
<accession>A0A6A6EAG9</accession>
<dbReference type="InterPro" id="IPR036864">
    <property type="entry name" value="Zn2-C6_fun-type_DNA-bd_sf"/>
</dbReference>
<gene>
    <name evidence="6" type="ORF">K469DRAFT_564540</name>
</gene>
<dbReference type="GO" id="GO:0000981">
    <property type="term" value="F:DNA-binding transcription factor activity, RNA polymerase II-specific"/>
    <property type="evidence" value="ECO:0007669"/>
    <property type="project" value="InterPro"/>
</dbReference>
<dbReference type="AlphaFoldDB" id="A0A6A6EAG9"/>
<organism evidence="6 7">
    <name type="scientific">Zopfia rhizophila CBS 207.26</name>
    <dbReference type="NCBI Taxonomy" id="1314779"/>
    <lineage>
        <taxon>Eukaryota</taxon>
        <taxon>Fungi</taxon>
        <taxon>Dikarya</taxon>
        <taxon>Ascomycota</taxon>
        <taxon>Pezizomycotina</taxon>
        <taxon>Dothideomycetes</taxon>
        <taxon>Dothideomycetes incertae sedis</taxon>
        <taxon>Zopfiaceae</taxon>
        <taxon>Zopfia</taxon>
    </lineage>
</organism>
<evidence type="ECO:0000256" key="4">
    <source>
        <dbReference type="ARBA" id="ARBA00023163"/>
    </source>
</evidence>
<name>A0A6A6EAG9_9PEZI</name>
<protein>
    <recommendedName>
        <fullName evidence="8">Zn(2)-C6 fungal-type domain-containing protein</fullName>
    </recommendedName>
</protein>
<evidence type="ECO:0000256" key="3">
    <source>
        <dbReference type="ARBA" id="ARBA00023125"/>
    </source>
</evidence>
<evidence type="ECO:0000256" key="5">
    <source>
        <dbReference type="ARBA" id="ARBA00023242"/>
    </source>
</evidence>
<sequence>MAVPAEGDRVHALYGKACLNCVRSKTRCALPSTGGKCERCLRLNKDCQPAPTVRKKRASNRPVSSMATVANKTAALEEKLDDIVQLLQRSQDPQSQPASSISIRGINQLQDQIQHGSSGSVTFNNVVAPSNDPRNLLSAAQNCTNYNVAQESHMPATSYGSTPADTLPISCSANASSPSAVNYYPLESEAECEECLETYRTKMVAFFPIVVIRPEVTVAELREQRPFLWLVIRAICSKNAARHRGLELEVRKMLGREMLLKGSKTLDLLLGILVYAGWGHFYIYKNPIITTDIQLGIALAADLGLTKPVPSEPCGVMLNYSAQGCPKPQSSLTNPVRTMEERRAVIGLFLVSSISANYRQRTEPMRWTSYLEECLRLLEEKKDYSTDQFLVYLTRVQLIRNQAATVVWTDTLPTGNASDGLPKDFYVHTFKSQIEELKRSVPSELKSNATLQLHILETVISIHEHSLTASPSKDVSFDSSAHLRRAESLWACLTATKSWFNTFFSLDLFPLSCYAQVTMAIFTQMAHCLVTLFRLSTFESAGVYWDRQRVRQELDFAEVLKTWLKRWRGALDATGLDIRLNEDEASTWGFSNKILSGILNWWEVRIAPRLANKSENEGMEGSMPMNTSTISNQQQVETIDLASMNLDFSDDVWMMDVLGGYEHFGELYM</sequence>
<dbReference type="PANTHER" id="PTHR31845">
    <property type="entry name" value="FINGER DOMAIN PROTEIN, PUTATIVE-RELATED"/>
    <property type="match status" value="1"/>
</dbReference>
<dbReference type="InterPro" id="IPR001138">
    <property type="entry name" value="Zn2Cys6_DnaBD"/>
</dbReference>
<keyword evidence="3" id="KW-0238">DNA-binding</keyword>
<dbReference type="EMBL" id="ML994622">
    <property type="protein sequence ID" value="KAF2188861.1"/>
    <property type="molecule type" value="Genomic_DNA"/>
</dbReference>
<dbReference type="SUPFAM" id="SSF57701">
    <property type="entry name" value="Zn2/Cys6 DNA-binding domain"/>
    <property type="match status" value="1"/>
</dbReference>
<keyword evidence="7" id="KW-1185">Reference proteome</keyword>
<dbReference type="GO" id="GO:0005634">
    <property type="term" value="C:nucleus"/>
    <property type="evidence" value="ECO:0007669"/>
    <property type="project" value="UniProtKB-SubCell"/>
</dbReference>
<evidence type="ECO:0008006" key="8">
    <source>
        <dbReference type="Google" id="ProtNLM"/>
    </source>
</evidence>
<dbReference type="GO" id="GO:0008270">
    <property type="term" value="F:zinc ion binding"/>
    <property type="evidence" value="ECO:0007669"/>
    <property type="project" value="InterPro"/>
</dbReference>
<proteinExistence type="predicted"/>